<feature type="transmembrane region" description="Helical" evidence="1">
    <location>
        <begin position="27"/>
        <end position="48"/>
    </location>
</feature>
<evidence type="ECO:0008006" key="4">
    <source>
        <dbReference type="Google" id="ProtNLM"/>
    </source>
</evidence>
<dbReference type="PANTHER" id="PTHR28077:SF1">
    <property type="entry name" value="INOSITOL PHOSPHORYLCERAMIDE SYNTHASE REGULATORY SUBUNIT KEI1"/>
    <property type="match status" value="1"/>
</dbReference>
<feature type="transmembrane region" description="Helical" evidence="1">
    <location>
        <begin position="92"/>
        <end position="115"/>
    </location>
</feature>
<keyword evidence="1" id="KW-1133">Transmembrane helix</keyword>
<evidence type="ECO:0000313" key="2">
    <source>
        <dbReference type="EMBL" id="KTW32494.1"/>
    </source>
</evidence>
<reference evidence="3" key="1">
    <citation type="journal article" date="2016" name="Nat. Commun.">
        <title>Genome analysis of three Pneumocystis species reveals adaptation mechanisms to life exclusively in mammalian hosts.</title>
        <authorList>
            <person name="Ma L."/>
            <person name="Chen Z."/>
            <person name="Huang D.W."/>
            <person name="Kutty G."/>
            <person name="Ishihara M."/>
            <person name="Wang H."/>
            <person name="Abouelleil A."/>
            <person name="Bishop L."/>
            <person name="Davey E."/>
            <person name="Deng R."/>
            <person name="Deng X."/>
            <person name="Fan L."/>
            <person name="Fantoni G."/>
            <person name="Fitzgerald M."/>
            <person name="Gogineni E."/>
            <person name="Goldberg J.M."/>
            <person name="Handley G."/>
            <person name="Hu X."/>
            <person name="Huber C."/>
            <person name="Jiao X."/>
            <person name="Jones K."/>
            <person name="Levin J.Z."/>
            <person name="Liu Y."/>
            <person name="Macdonald P."/>
            <person name="Melnikov A."/>
            <person name="Raley C."/>
            <person name="Sassi M."/>
            <person name="Sherman B.T."/>
            <person name="Song X."/>
            <person name="Sykes S."/>
            <person name="Tran B."/>
            <person name="Walsh L."/>
            <person name="Xia Y."/>
            <person name="Yang J."/>
            <person name="Young S."/>
            <person name="Zeng Q."/>
            <person name="Zheng X."/>
            <person name="Stephens R."/>
            <person name="Nusbaum C."/>
            <person name="Birren B.W."/>
            <person name="Azadi P."/>
            <person name="Lempicki R.A."/>
            <person name="Cuomo C.A."/>
            <person name="Kovacs J.A."/>
        </authorList>
    </citation>
    <scope>NUCLEOTIDE SEQUENCE [LARGE SCALE GENOMIC DNA]</scope>
    <source>
        <strain evidence="3">RU7</strain>
    </source>
</reference>
<name>A0A0W4ZVU8_PNEJ7</name>
<feature type="transmembrane region" description="Helical" evidence="1">
    <location>
        <begin position="60"/>
        <end position="80"/>
    </location>
</feature>
<dbReference type="GO" id="GO:0070917">
    <property type="term" value="F:inositol phosphoceramide synthase regulator activity"/>
    <property type="evidence" value="ECO:0007669"/>
    <property type="project" value="InterPro"/>
</dbReference>
<feature type="transmembrane region" description="Helical" evidence="1">
    <location>
        <begin position="164"/>
        <end position="188"/>
    </location>
</feature>
<dbReference type="PANTHER" id="PTHR28077">
    <property type="entry name" value="INOSITOL PHOSPHORYLCERAMIDE SYNTHASE REGULATORY SUBUNIT KEI1"/>
    <property type="match status" value="1"/>
</dbReference>
<proteinExistence type="predicted"/>
<dbReference type="RefSeq" id="XP_018231186.1">
    <property type="nucleotide sequence ID" value="XM_018372850.1"/>
</dbReference>
<evidence type="ECO:0000313" key="3">
    <source>
        <dbReference type="Proteomes" id="UP000053447"/>
    </source>
</evidence>
<gene>
    <name evidence="2" type="ORF">T551_00584</name>
</gene>
<comment type="caution">
    <text evidence="2">The sequence shown here is derived from an EMBL/GenBank/DDBJ whole genome shotgun (WGS) entry which is preliminary data.</text>
</comment>
<dbReference type="AlphaFoldDB" id="A0A0W4ZVU8"/>
<sequence length="253" mass="30010">MLRIDYFKIPKPKTFLYFLDLQMGTELIIFFSILNKASGIYGFIAILTNYSFLNTSLWKMFMYFYSLFALFGCAMMIKYIRTESPFHLLIYAYFYFIDTFISSVYSAIFAVVWFMDILKNAIISSGIGETVDHFQKSEIFKSWHLDQSGYIHDTSLMSFSIEKFFTILILCFFLCLKIYFCLVVFSYARYLIIRAGNMHKCLRNEWLKKLVYILTYGKYWKKADDTSYKVKCSLELKVCDNELANGNFYNNRI</sequence>
<dbReference type="VEuPathDB" id="FungiDB:T551_00584"/>
<keyword evidence="1" id="KW-0812">Transmembrane</keyword>
<dbReference type="GO" id="GO:0000139">
    <property type="term" value="C:Golgi membrane"/>
    <property type="evidence" value="ECO:0007669"/>
    <property type="project" value="TreeGrafter"/>
</dbReference>
<dbReference type="GeneID" id="28939105"/>
<protein>
    <recommendedName>
        <fullName evidence="4">DUF1753 domain-containing protein</fullName>
    </recommendedName>
</protein>
<organism evidence="2 3">
    <name type="scientific">Pneumocystis jirovecii (strain RU7)</name>
    <name type="common">Human pneumocystis pneumonia agent</name>
    <dbReference type="NCBI Taxonomy" id="1408657"/>
    <lineage>
        <taxon>Eukaryota</taxon>
        <taxon>Fungi</taxon>
        <taxon>Dikarya</taxon>
        <taxon>Ascomycota</taxon>
        <taxon>Taphrinomycotina</taxon>
        <taxon>Pneumocystomycetes</taxon>
        <taxon>Pneumocystaceae</taxon>
        <taxon>Pneumocystis</taxon>
    </lineage>
</organism>
<dbReference type="GO" id="GO:0006673">
    <property type="term" value="P:inositol phosphoceramide metabolic process"/>
    <property type="evidence" value="ECO:0007669"/>
    <property type="project" value="InterPro"/>
</dbReference>
<dbReference type="STRING" id="1408657.A0A0W4ZVU8"/>
<keyword evidence="1" id="KW-0472">Membrane</keyword>
<dbReference type="Pfam" id="PF08552">
    <property type="entry name" value="Kei1"/>
    <property type="match status" value="1"/>
</dbReference>
<dbReference type="GO" id="GO:0070916">
    <property type="term" value="C:inositol phosphoceramide synthase complex"/>
    <property type="evidence" value="ECO:0007669"/>
    <property type="project" value="TreeGrafter"/>
</dbReference>
<dbReference type="OrthoDB" id="3338076at2759"/>
<dbReference type="InterPro" id="IPR013862">
    <property type="entry name" value="Kei1"/>
</dbReference>
<evidence type="ECO:0000256" key="1">
    <source>
        <dbReference type="SAM" id="Phobius"/>
    </source>
</evidence>
<dbReference type="Proteomes" id="UP000053447">
    <property type="component" value="Unassembled WGS sequence"/>
</dbReference>
<accession>A0A0W4ZVU8</accession>
<keyword evidence="3" id="KW-1185">Reference proteome</keyword>
<dbReference type="EMBL" id="LFWA01000002">
    <property type="protein sequence ID" value="KTW32494.1"/>
    <property type="molecule type" value="Genomic_DNA"/>
</dbReference>